<feature type="domain" description="Carbohydrate kinase PfkB" evidence="3">
    <location>
        <begin position="37"/>
        <end position="132"/>
    </location>
</feature>
<dbReference type="InterPro" id="IPR011611">
    <property type="entry name" value="PfkB_dom"/>
</dbReference>
<evidence type="ECO:0000313" key="5">
    <source>
        <dbReference type="EMBL" id="VFJ64309.1"/>
    </source>
</evidence>
<gene>
    <name evidence="4" type="ORF">BECKDK2373B_GA0170837_11227</name>
    <name evidence="5" type="ORF">BECKDK2373C_GA0170839_11168</name>
</gene>
<dbReference type="SUPFAM" id="SSF53613">
    <property type="entry name" value="Ribokinase-like"/>
    <property type="match status" value="1"/>
</dbReference>
<dbReference type="EMBL" id="CAADEY010000116">
    <property type="protein sequence ID" value="VFJ64309.1"/>
    <property type="molecule type" value="Genomic_DNA"/>
</dbReference>
<dbReference type="GO" id="GO:0016301">
    <property type="term" value="F:kinase activity"/>
    <property type="evidence" value="ECO:0007669"/>
    <property type="project" value="UniProtKB-KW"/>
</dbReference>
<organism evidence="5">
    <name type="scientific">Candidatus Kentrum sp. DK</name>
    <dbReference type="NCBI Taxonomy" id="2126562"/>
    <lineage>
        <taxon>Bacteria</taxon>
        <taxon>Pseudomonadati</taxon>
        <taxon>Pseudomonadota</taxon>
        <taxon>Gammaproteobacteria</taxon>
        <taxon>Candidatus Kentrum</taxon>
    </lineage>
</organism>
<accession>A0A450TC18</accession>
<evidence type="ECO:0000313" key="4">
    <source>
        <dbReference type="EMBL" id="VFJ63226.1"/>
    </source>
</evidence>
<protein>
    <submittedName>
        <fullName evidence="5">Sulfofructose kinase</fullName>
    </submittedName>
</protein>
<dbReference type="Gene3D" id="3.40.1190.20">
    <property type="match status" value="1"/>
</dbReference>
<dbReference type="Pfam" id="PF00294">
    <property type="entry name" value="PfkB"/>
    <property type="match status" value="2"/>
</dbReference>
<sequence>MAGGAVREMDVMVMAILIIGSVAWDEVVFLDAPLRIGSHNAGSEKNIRIGGGAANTAMALAAMASVGPEAKARVEPVVISSVGGDSRGKALLTALEECGVRVDYVDCRGTRTTRSLVLLDRAGERTVVNIERAPVPLPPDLADIPAECLYARSADPALRPILEKRARRGDLVIAHIPPTMDDFRPARILVGSASDLDQEFLADPFRAGRRIAGGSLKWVVITHGAIGASAHGNHLGNEVILREPAPKVSVRDSTGAGDVFAAGLAFALTLGKKMPEALATAVRWGSASVEYEGTVPPSS</sequence>
<dbReference type="InterPro" id="IPR002173">
    <property type="entry name" value="Carboh/pur_kinase_PfkB_CS"/>
</dbReference>
<keyword evidence="2 5" id="KW-0418">Kinase</keyword>
<dbReference type="AlphaFoldDB" id="A0A450TC18"/>
<evidence type="ECO:0000256" key="2">
    <source>
        <dbReference type="ARBA" id="ARBA00022777"/>
    </source>
</evidence>
<feature type="domain" description="Carbohydrate kinase PfkB" evidence="3">
    <location>
        <begin position="214"/>
        <end position="297"/>
    </location>
</feature>
<evidence type="ECO:0000259" key="3">
    <source>
        <dbReference type="Pfam" id="PF00294"/>
    </source>
</evidence>
<keyword evidence="1" id="KW-0808">Transferase</keyword>
<reference evidence="5" key="1">
    <citation type="submission" date="2019-02" db="EMBL/GenBank/DDBJ databases">
        <authorList>
            <person name="Gruber-Vodicka R. H."/>
            <person name="Seah K. B. B."/>
        </authorList>
    </citation>
    <scope>NUCLEOTIDE SEQUENCE</scope>
    <source>
        <strain evidence="5">BECK_DK161</strain>
        <strain evidence="4">BECK_DK47</strain>
    </source>
</reference>
<dbReference type="PROSITE" id="PS00584">
    <property type="entry name" value="PFKB_KINASES_2"/>
    <property type="match status" value="1"/>
</dbReference>
<name>A0A450TC18_9GAMM</name>
<dbReference type="EMBL" id="CAADEX010000122">
    <property type="protein sequence ID" value="VFJ63226.1"/>
    <property type="molecule type" value="Genomic_DNA"/>
</dbReference>
<proteinExistence type="predicted"/>
<dbReference type="InterPro" id="IPR029056">
    <property type="entry name" value="Ribokinase-like"/>
</dbReference>
<dbReference type="PANTHER" id="PTHR10584">
    <property type="entry name" value="SUGAR KINASE"/>
    <property type="match status" value="1"/>
</dbReference>
<dbReference type="PANTHER" id="PTHR10584:SF166">
    <property type="entry name" value="RIBOKINASE"/>
    <property type="match status" value="1"/>
</dbReference>
<evidence type="ECO:0000256" key="1">
    <source>
        <dbReference type="ARBA" id="ARBA00022679"/>
    </source>
</evidence>